<evidence type="ECO:0000313" key="1">
    <source>
        <dbReference type="EMBL" id="JAE01815.1"/>
    </source>
</evidence>
<accession>A0A0A9EM31</accession>
<protein>
    <submittedName>
        <fullName evidence="1">Uncharacterized protein</fullName>
    </submittedName>
</protein>
<reference evidence="1" key="2">
    <citation type="journal article" date="2015" name="Data Brief">
        <title>Shoot transcriptome of the giant reed, Arundo donax.</title>
        <authorList>
            <person name="Barrero R.A."/>
            <person name="Guerrero F.D."/>
            <person name="Moolhuijzen P."/>
            <person name="Goolsby J.A."/>
            <person name="Tidwell J."/>
            <person name="Bellgard S.E."/>
            <person name="Bellgard M.I."/>
        </authorList>
    </citation>
    <scope>NUCLEOTIDE SEQUENCE</scope>
    <source>
        <tissue evidence="1">Shoot tissue taken approximately 20 cm above the soil surface</tissue>
    </source>
</reference>
<name>A0A0A9EM31_ARUDO</name>
<sequence>MRVSDSANFFGHGCPCFLASNSFLLPLHMSTAITIVLISSPVPCINTSNVSHAVGIVETNCSF</sequence>
<proteinExistence type="predicted"/>
<dbReference type="AlphaFoldDB" id="A0A0A9EM31"/>
<dbReference type="EMBL" id="GBRH01196081">
    <property type="protein sequence ID" value="JAE01815.1"/>
    <property type="molecule type" value="Transcribed_RNA"/>
</dbReference>
<reference evidence="1" key="1">
    <citation type="submission" date="2014-09" db="EMBL/GenBank/DDBJ databases">
        <authorList>
            <person name="Magalhaes I.L.F."/>
            <person name="Oliveira U."/>
            <person name="Santos F.R."/>
            <person name="Vidigal T.H.D.A."/>
            <person name="Brescovit A.D."/>
            <person name="Santos A.J."/>
        </authorList>
    </citation>
    <scope>NUCLEOTIDE SEQUENCE</scope>
    <source>
        <tissue evidence="1">Shoot tissue taken approximately 20 cm above the soil surface</tissue>
    </source>
</reference>
<organism evidence="1">
    <name type="scientific">Arundo donax</name>
    <name type="common">Giant reed</name>
    <name type="synonym">Donax arundinaceus</name>
    <dbReference type="NCBI Taxonomy" id="35708"/>
    <lineage>
        <taxon>Eukaryota</taxon>
        <taxon>Viridiplantae</taxon>
        <taxon>Streptophyta</taxon>
        <taxon>Embryophyta</taxon>
        <taxon>Tracheophyta</taxon>
        <taxon>Spermatophyta</taxon>
        <taxon>Magnoliopsida</taxon>
        <taxon>Liliopsida</taxon>
        <taxon>Poales</taxon>
        <taxon>Poaceae</taxon>
        <taxon>PACMAD clade</taxon>
        <taxon>Arundinoideae</taxon>
        <taxon>Arundineae</taxon>
        <taxon>Arundo</taxon>
    </lineage>
</organism>